<protein>
    <submittedName>
        <fullName evidence="1">Uncharacterized protein</fullName>
    </submittedName>
</protein>
<name>A0A0J8BIG5_BETVV</name>
<keyword evidence="2" id="KW-1185">Reference proteome</keyword>
<dbReference type="AlphaFoldDB" id="A0A0J8BIG5"/>
<dbReference type="EMBL" id="KQ107949">
    <property type="protein sequence ID" value="KMS65480.1"/>
    <property type="molecule type" value="Genomic_DNA"/>
</dbReference>
<organism evidence="1 2">
    <name type="scientific">Beta vulgaris subsp. vulgaris</name>
    <name type="common">Beet</name>
    <dbReference type="NCBI Taxonomy" id="3555"/>
    <lineage>
        <taxon>Eukaryota</taxon>
        <taxon>Viridiplantae</taxon>
        <taxon>Streptophyta</taxon>
        <taxon>Embryophyta</taxon>
        <taxon>Tracheophyta</taxon>
        <taxon>Spermatophyta</taxon>
        <taxon>Magnoliopsida</taxon>
        <taxon>eudicotyledons</taxon>
        <taxon>Gunneridae</taxon>
        <taxon>Pentapetalae</taxon>
        <taxon>Caryophyllales</taxon>
        <taxon>Chenopodiaceae</taxon>
        <taxon>Betoideae</taxon>
        <taxon>Beta</taxon>
    </lineage>
</organism>
<dbReference type="Proteomes" id="UP000035740">
    <property type="component" value="Unassembled WGS sequence"/>
</dbReference>
<evidence type="ECO:0000313" key="1">
    <source>
        <dbReference type="EMBL" id="KMS65480.1"/>
    </source>
</evidence>
<gene>
    <name evidence="1" type="ORF">BVRB_035570</name>
</gene>
<accession>A0A0J8BIG5</accession>
<evidence type="ECO:0000313" key="2">
    <source>
        <dbReference type="Proteomes" id="UP000035740"/>
    </source>
</evidence>
<proteinExistence type="predicted"/>
<reference evidence="1 2" key="1">
    <citation type="journal article" date="2014" name="Nature">
        <title>The genome of the recently domesticated crop plant sugar beet (Beta vulgaris).</title>
        <authorList>
            <person name="Dohm J.C."/>
            <person name="Minoche A.E."/>
            <person name="Holtgrawe D."/>
            <person name="Capella-Gutierrez S."/>
            <person name="Zakrzewski F."/>
            <person name="Tafer H."/>
            <person name="Rupp O."/>
            <person name="Sorensen T.R."/>
            <person name="Stracke R."/>
            <person name="Reinhardt R."/>
            <person name="Goesmann A."/>
            <person name="Kraft T."/>
            <person name="Schulz B."/>
            <person name="Stadler P.F."/>
            <person name="Schmidt T."/>
            <person name="Gabaldon T."/>
            <person name="Lehrach H."/>
            <person name="Weisshaar B."/>
            <person name="Himmelbauer H."/>
        </authorList>
    </citation>
    <scope>NUCLEOTIDE SEQUENCE [LARGE SCALE GENOMIC DNA]</scope>
    <source>
        <tissue evidence="1">Taproot</tissue>
    </source>
</reference>
<sequence>LIDSDSRSWTRWSASAEQVRYENRSQILCYGKVVRALPCQPYWDNPAASVMRHHDVTLEGHGELP</sequence>
<feature type="non-terminal residue" evidence="1">
    <location>
        <position position="1"/>
    </location>
</feature>